<dbReference type="AlphaFoldDB" id="A0AAN6TYY8"/>
<proteinExistence type="predicted"/>
<keyword evidence="3" id="KW-1185">Reference proteome</keyword>
<reference evidence="2" key="1">
    <citation type="journal article" date="2023" name="Mol. Phylogenet. Evol.">
        <title>Genome-scale phylogeny and comparative genomics of the fungal order Sordariales.</title>
        <authorList>
            <person name="Hensen N."/>
            <person name="Bonometti L."/>
            <person name="Westerberg I."/>
            <person name="Brannstrom I.O."/>
            <person name="Guillou S."/>
            <person name="Cros-Aarteil S."/>
            <person name="Calhoun S."/>
            <person name="Haridas S."/>
            <person name="Kuo A."/>
            <person name="Mondo S."/>
            <person name="Pangilinan J."/>
            <person name="Riley R."/>
            <person name="LaButti K."/>
            <person name="Andreopoulos B."/>
            <person name="Lipzen A."/>
            <person name="Chen C."/>
            <person name="Yan M."/>
            <person name="Daum C."/>
            <person name="Ng V."/>
            <person name="Clum A."/>
            <person name="Steindorff A."/>
            <person name="Ohm R.A."/>
            <person name="Martin F."/>
            <person name="Silar P."/>
            <person name="Natvig D.O."/>
            <person name="Lalanne C."/>
            <person name="Gautier V."/>
            <person name="Ament-Velasquez S.L."/>
            <person name="Kruys A."/>
            <person name="Hutchinson M.I."/>
            <person name="Powell A.J."/>
            <person name="Barry K."/>
            <person name="Miller A.N."/>
            <person name="Grigoriev I.V."/>
            <person name="Debuchy R."/>
            <person name="Gladieux P."/>
            <person name="Hiltunen Thoren M."/>
            <person name="Johannesson H."/>
        </authorList>
    </citation>
    <scope>NUCLEOTIDE SEQUENCE</scope>
    <source>
        <strain evidence="2">CBS 731.68</strain>
    </source>
</reference>
<gene>
    <name evidence="2" type="ORF">N657DRAFT_681708</name>
</gene>
<feature type="region of interest" description="Disordered" evidence="1">
    <location>
        <begin position="49"/>
        <end position="127"/>
    </location>
</feature>
<evidence type="ECO:0000313" key="3">
    <source>
        <dbReference type="Proteomes" id="UP001302602"/>
    </source>
</evidence>
<feature type="region of interest" description="Disordered" evidence="1">
    <location>
        <begin position="363"/>
        <end position="418"/>
    </location>
</feature>
<feature type="region of interest" description="Disordered" evidence="1">
    <location>
        <begin position="301"/>
        <end position="348"/>
    </location>
</feature>
<evidence type="ECO:0000256" key="1">
    <source>
        <dbReference type="SAM" id="MobiDB-lite"/>
    </source>
</evidence>
<dbReference type="RefSeq" id="XP_062646497.1">
    <property type="nucleotide sequence ID" value="XM_062796416.1"/>
</dbReference>
<dbReference type="Proteomes" id="UP001302602">
    <property type="component" value="Unassembled WGS sequence"/>
</dbReference>
<feature type="compositionally biased region" description="Basic and acidic residues" evidence="1">
    <location>
        <begin position="306"/>
        <end position="327"/>
    </location>
</feature>
<accession>A0AAN6TYY8</accession>
<name>A0AAN6TYY8_9PEZI</name>
<comment type="caution">
    <text evidence="2">The sequence shown here is derived from an EMBL/GenBank/DDBJ whole genome shotgun (WGS) entry which is preliminary data.</text>
</comment>
<feature type="compositionally biased region" description="Basic and acidic residues" evidence="1">
    <location>
        <begin position="101"/>
        <end position="114"/>
    </location>
</feature>
<dbReference type="EMBL" id="MU853230">
    <property type="protein sequence ID" value="KAK4122726.1"/>
    <property type="molecule type" value="Genomic_DNA"/>
</dbReference>
<protein>
    <submittedName>
        <fullName evidence="2">Uncharacterized protein</fullName>
    </submittedName>
</protein>
<feature type="region of interest" description="Disordered" evidence="1">
    <location>
        <begin position="249"/>
        <end position="285"/>
    </location>
</feature>
<reference evidence="2" key="2">
    <citation type="submission" date="2023-05" db="EMBL/GenBank/DDBJ databases">
        <authorList>
            <consortium name="Lawrence Berkeley National Laboratory"/>
            <person name="Steindorff A."/>
            <person name="Hensen N."/>
            <person name="Bonometti L."/>
            <person name="Westerberg I."/>
            <person name="Brannstrom I.O."/>
            <person name="Guillou S."/>
            <person name="Cros-Aarteil S."/>
            <person name="Calhoun S."/>
            <person name="Haridas S."/>
            <person name="Kuo A."/>
            <person name="Mondo S."/>
            <person name="Pangilinan J."/>
            <person name="Riley R."/>
            <person name="Labutti K."/>
            <person name="Andreopoulos B."/>
            <person name="Lipzen A."/>
            <person name="Chen C."/>
            <person name="Yanf M."/>
            <person name="Daum C."/>
            <person name="Ng V."/>
            <person name="Clum A."/>
            <person name="Ohm R."/>
            <person name="Martin F."/>
            <person name="Silar P."/>
            <person name="Natvig D."/>
            <person name="Lalanne C."/>
            <person name="Gautier V."/>
            <person name="Ament-Velasquez S.L."/>
            <person name="Kruys A."/>
            <person name="Hutchinson M.I."/>
            <person name="Powell A.J."/>
            <person name="Barry K."/>
            <person name="Miller A.N."/>
            <person name="Grigoriev I.V."/>
            <person name="Debuchy R."/>
            <person name="Gladieux P."/>
            <person name="Thoren M.H."/>
            <person name="Johannesson H."/>
        </authorList>
    </citation>
    <scope>NUCLEOTIDE SEQUENCE</scope>
    <source>
        <strain evidence="2">CBS 731.68</strain>
    </source>
</reference>
<feature type="compositionally biased region" description="Basic and acidic residues" evidence="1">
    <location>
        <begin position="77"/>
        <end position="92"/>
    </location>
</feature>
<sequence>MQYRANYTREQVSGPRASGKPHKAPARLAEGQFDPDELTRRLYLVLAEQKAQAQRRQRARGEPSSRKYGLGRPSGTRNRDSARPGEEARPKPNEPSADVNTELRRSESAKRETSHPAPAPDAPATQPEAYHHVPKEAAKQFTRTTTVENMRSNIDLVHKLSKRALMFHLEGPSKTLRAGPAGGPKPNLSPAELSRVLQQSQTQRAAHLDRNQFQRTRILKEAARLDHSQQHPHQSHYKHTFQDELSRILPHSSGSTNTDTKPARRNSTGTDPFSPTHDASTSQHNRRSLLLLPTDHRNSLTLDPLFEDRTPPPEDLSRFPPPDRARVDWTQSDEPHASSSRGGGGPKLLLLSPLLRKADSLWALRGRRGSRDSSGSGSGSGGGEGAEKGEGAKGGGTEDGGESPIAKAGKGFFGRFKR</sequence>
<dbReference type="GeneID" id="87833184"/>
<feature type="region of interest" description="Disordered" evidence="1">
    <location>
        <begin position="1"/>
        <end position="35"/>
    </location>
</feature>
<evidence type="ECO:0000313" key="2">
    <source>
        <dbReference type="EMBL" id="KAK4122726.1"/>
    </source>
</evidence>
<organism evidence="2 3">
    <name type="scientific">Parathielavia appendiculata</name>
    <dbReference type="NCBI Taxonomy" id="2587402"/>
    <lineage>
        <taxon>Eukaryota</taxon>
        <taxon>Fungi</taxon>
        <taxon>Dikarya</taxon>
        <taxon>Ascomycota</taxon>
        <taxon>Pezizomycotina</taxon>
        <taxon>Sordariomycetes</taxon>
        <taxon>Sordariomycetidae</taxon>
        <taxon>Sordariales</taxon>
        <taxon>Chaetomiaceae</taxon>
        <taxon>Parathielavia</taxon>
    </lineage>
</organism>
<feature type="compositionally biased region" description="Polar residues" evidence="1">
    <location>
        <begin position="252"/>
        <end position="283"/>
    </location>
</feature>